<protein>
    <recommendedName>
        <fullName evidence="4">Methyltransferase type 11 domain-containing protein</fullName>
    </recommendedName>
</protein>
<keyword evidence="1" id="KW-0489">Methyltransferase</keyword>
<dbReference type="PANTHER" id="PTHR13069:SF21">
    <property type="entry name" value="ALKYLATED DNA REPAIR PROTEIN ALKB HOMOLOG 8"/>
    <property type="match status" value="1"/>
</dbReference>
<sequence>MFLDPCAETGPKEGRLRSQLCHTQQASKLRAALVAGTLRGSAQVQDTFGPSTGRPPGVPQGGKGKGWGLFRAGVARVRPAQAVSCMKLWGRERLNFGDGQGWSRGVNHAVRRGIPVSLCRLPPSPLVAGGILECRARSRTDWMSAAPSLGFPACLEGESAHSAAAAAIAYCIPKRRASRRKSENDGQSAVARPHPALDSRVNAGTIRLVLAARRLVSRARFNAAGSDVYVRLCLYHSLARSPDDEKLHGVSIPSWRSPLGPAGPAGPAGSAGSRLPCCAHRSCPAVTNGLGSGQAGRPSPSRQAAASRPLNPEHEHWPERRFRSKLLWSGLGPRSLPICSARELHPGGNMSQPDLGSSGGGPTATHPDTQPRPPVLMPSEVPESRHTSQEEQHQEQQQQQPNHPPEAAEAYEDTHVHSVYEAIAPHFSATRHKPWPLVERFLLSQPPGSVGLDVGCGNGKYLPVNPSVFILGSDRSASLVRLAATQRSGEVAVADGLALPYRPAAVDFVISIAVVHHLSTRRRRQEAIAALLACLRPGPGARALVYAWALEQSSSRRGWDESSQQDTLVPWVMRRKGEPDATFQRYYHLYREGELDEDVRAAGGTCCESGYEKDNCFHASPPPAVSCKIVFVIIYFDDQSREPKTNPPNELIPAQTSDQAHGGPPLATVSMTHDPFLHSPQLQNINAQFRDHPLSCATDAFYQYKMDS</sequence>
<feature type="region of interest" description="Disordered" evidence="3">
    <location>
        <begin position="339"/>
        <end position="408"/>
    </location>
</feature>
<proteinExistence type="predicted"/>
<dbReference type="GO" id="GO:0005634">
    <property type="term" value="C:nucleus"/>
    <property type="evidence" value="ECO:0007669"/>
    <property type="project" value="TreeGrafter"/>
</dbReference>
<name>A0A2U3EHC4_PURLI</name>
<feature type="compositionally biased region" description="Basic and acidic residues" evidence="3">
    <location>
        <begin position="382"/>
        <end position="394"/>
    </location>
</feature>
<feature type="compositionally biased region" description="Low complexity" evidence="3">
    <location>
        <begin position="256"/>
        <end position="273"/>
    </location>
</feature>
<dbReference type="Pfam" id="PF08241">
    <property type="entry name" value="Methyltransf_11"/>
    <property type="match status" value="1"/>
</dbReference>
<feature type="region of interest" description="Disordered" evidence="3">
    <location>
        <begin position="642"/>
        <end position="666"/>
    </location>
</feature>
<evidence type="ECO:0000256" key="2">
    <source>
        <dbReference type="ARBA" id="ARBA00022679"/>
    </source>
</evidence>
<dbReference type="InterPro" id="IPR029063">
    <property type="entry name" value="SAM-dependent_MTases_sf"/>
</dbReference>
<gene>
    <name evidence="5" type="ORF">PCL_09177</name>
</gene>
<reference evidence="5 6" key="1">
    <citation type="journal article" date="2016" name="Front. Microbiol.">
        <title>Genome and transcriptome sequences reveal the specific parasitism of the nematophagous Purpureocillium lilacinum 36-1.</title>
        <authorList>
            <person name="Xie J."/>
            <person name="Li S."/>
            <person name="Mo C."/>
            <person name="Xiao X."/>
            <person name="Peng D."/>
            <person name="Wang G."/>
            <person name="Xiao Y."/>
        </authorList>
    </citation>
    <scope>NUCLEOTIDE SEQUENCE [LARGE SCALE GENOMIC DNA]</scope>
    <source>
        <strain evidence="5 6">36-1</strain>
    </source>
</reference>
<evidence type="ECO:0000256" key="1">
    <source>
        <dbReference type="ARBA" id="ARBA00022603"/>
    </source>
</evidence>
<dbReference type="Gene3D" id="3.40.50.150">
    <property type="entry name" value="Vaccinia Virus protein VP39"/>
    <property type="match status" value="1"/>
</dbReference>
<feature type="compositionally biased region" description="Low complexity" evidence="3">
    <location>
        <begin position="395"/>
        <end position="408"/>
    </location>
</feature>
<dbReference type="GO" id="GO:0106335">
    <property type="term" value="F:tRNA (5-carboxymethyluridine(34)-5-O)-methyltransferase activity"/>
    <property type="evidence" value="ECO:0007669"/>
    <property type="project" value="TreeGrafter"/>
</dbReference>
<feature type="region of interest" description="Disordered" evidence="3">
    <location>
        <begin position="244"/>
        <end position="273"/>
    </location>
</feature>
<dbReference type="PANTHER" id="PTHR13069">
    <property type="entry name" value="ALKYLATED DNA REPAIR PROTEIN ALKB HOMOLOG 8"/>
    <property type="match status" value="1"/>
</dbReference>
<feature type="region of interest" description="Disordered" evidence="3">
    <location>
        <begin position="289"/>
        <end position="317"/>
    </location>
</feature>
<feature type="region of interest" description="Disordered" evidence="3">
    <location>
        <begin position="43"/>
        <end position="65"/>
    </location>
</feature>
<dbReference type="EMBL" id="LCWV01000004">
    <property type="protein sequence ID" value="PWI73901.1"/>
    <property type="molecule type" value="Genomic_DNA"/>
</dbReference>
<dbReference type="GO" id="GO:0030488">
    <property type="term" value="P:tRNA methylation"/>
    <property type="evidence" value="ECO:0007669"/>
    <property type="project" value="TreeGrafter"/>
</dbReference>
<dbReference type="GO" id="GO:0008757">
    <property type="term" value="F:S-adenosylmethionine-dependent methyltransferase activity"/>
    <property type="evidence" value="ECO:0007669"/>
    <property type="project" value="InterPro"/>
</dbReference>
<dbReference type="SUPFAM" id="SSF53335">
    <property type="entry name" value="S-adenosyl-L-methionine-dependent methyltransferases"/>
    <property type="match status" value="1"/>
</dbReference>
<accession>A0A2U3EHC4</accession>
<evidence type="ECO:0000313" key="5">
    <source>
        <dbReference type="EMBL" id="PWI73901.1"/>
    </source>
</evidence>
<comment type="caution">
    <text evidence="5">The sequence shown here is derived from an EMBL/GenBank/DDBJ whole genome shotgun (WGS) entry which is preliminary data.</text>
</comment>
<keyword evidence="2" id="KW-0808">Transferase</keyword>
<dbReference type="GO" id="GO:0002098">
    <property type="term" value="P:tRNA wobble uridine modification"/>
    <property type="evidence" value="ECO:0007669"/>
    <property type="project" value="TreeGrafter"/>
</dbReference>
<evidence type="ECO:0000259" key="4">
    <source>
        <dbReference type="Pfam" id="PF08241"/>
    </source>
</evidence>
<organism evidence="5 6">
    <name type="scientific">Purpureocillium lilacinum</name>
    <name type="common">Paecilomyces lilacinus</name>
    <dbReference type="NCBI Taxonomy" id="33203"/>
    <lineage>
        <taxon>Eukaryota</taxon>
        <taxon>Fungi</taxon>
        <taxon>Dikarya</taxon>
        <taxon>Ascomycota</taxon>
        <taxon>Pezizomycotina</taxon>
        <taxon>Sordariomycetes</taxon>
        <taxon>Hypocreomycetidae</taxon>
        <taxon>Hypocreales</taxon>
        <taxon>Ophiocordycipitaceae</taxon>
        <taxon>Purpureocillium</taxon>
    </lineage>
</organism>
<dbReference type="Proteomes" id="UP000245956">
    <property type="component" value="Unassembled WGS sequence"/>
</dbReference>
<dbReference type="InterPro" id="IPR051422">
    <property type="entry name" value="AlkB_tRNA_MeTrf/Diox"/>
</dbReference>
<evidence type="ECO:0000256" key="3">
    <source>
        <dbReference type="SAM" id="MobiDB-lite"/>
    </source>
</evidence>
<dbReference type="AlphaFoldDB" id="A0A2U3EHC4"/>
<dbReference type="GO" id="GO:0000049">
    <property type="term" value="F:tRNA binding"/>
    <property type="evidence" value="ECO:0007669"/>
    <property type="project" value="TreeGrafter"/>
</dbReference>
<dbReference type="InterPro" id="IPR013216">
    <property type="entry name" value="Methyltransf_11"/>
</dbReference>
<dbReference type="CDD" id="cd02440">
    <property type="entry name" value="AdoMet_MTases"/>
    <property type="match status" value="1"/>
</dbReference>
<feature type="domain" description="Methyltransferase type 11" evidence="4">
    <location>
        <begin position="452"/>
        <end position="538"/>
    </location>
</feature>
<evidence type="ECO:0000313" key="6">
    <source>
        <dbReference type="Proteomes" id="UP000245956"/>
    </source>
</evidence>
<dbReference type="GO" id="GO:0005737">
    <property type="term" value="C:cytoplasm"/>
    <property type="evidence" value="ECO:0007669"/>
    <property type="project" value="TreeGrafter"/>
</dbReference>